<dbReference type="PANTHER" id="PTHR31270">
    <property type="entry name" value="GLUTAMINYL-PEPTIDE CYCLOTRANSFERASE"/>
    <property type="match status" value="1"/>
</dbReference>
<dbReference type="GO" id="GO:0016603">
    <property type="term" value="F:glutaminyl-peptide cyclotransferase activity"/>
    <property type="evidence" value="ECO:0007669"/>
    <property type="project" value="InterPro"/>
</dbReference>
<proteinExistence type="predicted"/>
<dbReference type="PANTHER" id="PTHR31270:SF1">
    <property type="entry name" value="GLUTAMINYL-PEPTIDE CYCLOTRANSFERASE"/>
    <property type="match status" value="1"/>
</dbReference>
<sequence length="347" mass="38786">MKAFKYFTVILLAGITVTSCAPTETGFQIDETKIKATYTQGETVNPAIANPNNLKIDSVAFALNNKRLGSTKGNAAFSFPLNEEKLGYQELIATVYSEGKPTADTTRLELVSKIQPKFLKYTIVNTYPHDITSYTQGLQFYNGVLYEGTGQYGESKLLRTDFKTGKADLNVNLHPKYFGEGITVLNGKVYQLTWQETTGFVYDVTNFKKLKEFQYDKQIEGWGLTNDGTNLYQSDGSEKIYTLDPETLKITGSINVYSLDSKVKELNELEWVDGKIYSNVYQQKAIVVIDPKTGAVEGVLDLSGLETKITKLPDTDVLNGIAYNPATKTFFVTGKNWDKLFEIKITE</sequence>
<organism evidence="2 3">
    <name type="scientific">Flavobacterium stagni</name>
    <dbReference type="NCBI Taxonomy" id="2506421"/>
    <lineage>
        <taxon>Bacteria</taxon>
        <taxon>Pseudomonadati</taxon>
        <taxon>Bacteroidota</taxon>
        <taxon>Flavobacteriia</taxon>
        <taxon>Flavobacteriales</taxon>
        <taxon>Flavobacteriaceae</taxon>
        <taxon>Flavobacterium</taxon>
    </lineage>
</organism>
<dbReference type="InterPro" id="IPR007788">
    <property type="entry name" value="QCT"/>
</dbReference>
<dbReference type="SUPFAM" id="SSF50969">
    <property type="entry name" value="YVTN repeat-like/Quinoprotein amine dehydrogenase"/>
    <property type="match status" value="1"/>
</dbReference>
<dbReference type="RefSeq" id="WP_129461080.1">
    <property type="nucleotide sequence ID" value="NZ_SBKN01000003.1"/>
</dbReference>
<dbReference type="Proteomes" id="UP000289857">
    <property type="component" value="Unassembled WGS sequence"/>
</dbReference>
<dbReference type="AlphaFoldDB" id="A0A4Q1K9Z2"/>
<comment type="caution">
    <text evidence="2">The sequence shown here is derived from an EMBL/GenBank/DDBJ whole genome shotgun (WGS) entry which is preliminary data.</text>
</comment>
<keyword evidence="1" id="KW-0732">Signal</keyword>
<dbReference type="Pfam" id="PF05096">
    <property type="entry name" value="Glu_cyclase_2"/>
    <property type="match status" value="1"/>
</dbReference>
<dbReference type="InterPro" id="IPR015943">
    <property type="entry name" value="WD40/YVTN_repeat-like_dom_sf"/>
</dbReference>
<dbReference type="OrthoDB" id="9783700at2"/>
<evidence type="ECO:0000313" key="2">
    <source>
        <dbReference type="EMBL" id="RXR22850.1"/>
    </source>
</evidence>
<accession>A0A4Q1K9Z2</accession>
<dbReference type="EMBL" id="SBKN01000003">
    <property type="protein sequence ID" value="RXR22850.1"/>
    <property type="molecule type" value="Genomic_DNA"/>
</dbReference>
<dbReference type="Gene3D" id="2.130.10.10">
    <property type="entry name" value="YVTN repeat-like/Quinoprotein amine dehydrogenase"/>
    <property type="match status" value="1"/>
</dbReference>
<gene>
    <name evidence="2" type="ORF">EQG61_06355</name>
</gene>
<keyword evidence="3" id="KW-1185">Reference proteome</keyword>
<evidence type="ECO:0000313" key="3">
    <source>
        <dbReference type="Proteomes" id="UP000289857"/>
    </source>
</evidence>
<dbReference type="PROSITE" id="PS51257">
    <property type="entry name" value="PROKAR_LIPOPROTEIN"/>
    <property type="match status" value="1"/>
</dbReference>
<reference evidence="3" key="1">
    <citation type="submission" date="2019-01" db="EMBL/GenBank/DDBJ databases">
        <title>Cytophagaceae bacterium strain CAR-16.</title>
        <authorList>
            <person name="Chen W.-M."/>
        </authorList>
    </citation>
    <scope>NUCLEOTIDE SEQUENCE [LARGE SCALE GENOMIC DNA]</scope>
    <source>
        <strain evidence="3">WWJ-16</strain>
    </source>
</reference>
<keyword evidence="2" id="KW-0808">Transferase</keyword>
<feature type="chain" id="PRO_5020457104" evidence="1">
    <location>
        <begin position="22"/>
        <end position="347"/>
    </location>
</feature>
<name>A0A4Q1K9Z2_9FLAO</name>
<protein>
    <submittedName>
        <fullName evidence="2">Glutaminyl-peptide cyclotransferase</fullName>
    </submittedName>
</protein>
<feature type="signal peptide" evidence="1">
    <location>
        <begin position="1"/>
        <end position="21"/>
    </location>
</feature>
<evidence type="ECO:0000256" key="1">
    <source>
        <dbReference type="SAM" id="SignalP"/>
    </source>
</evidence>
<dbReference type="InterPro" id="IPR011044">
    <property type="entry name" value="Quino_amine_DH_bsu"/>
</dbReference>